<dbReference type="EMBL" id="KK115982">
    <property type="protein sequence ID" value="KFM66535.1"/>
    <property type="molecule type" value="Genomic_DNA"/>
</dbReference>
<keyword evidence="13" id="KW-1185">Reference proteome</keyword>
<evidence type="ECO:0000256" key="7">
    <source>
        <dbReference type="ARBA" id="ARBA00023242"/>
    </source>
</evidence>
<dbReference type="AlphaFoldDB" id="A0A087TN46"/>
<keyword evidence="6" id="KW-0234">DNA repair</keyword>
<feature type="region of interest" description="Disordered" evidence="10">
    <location>
        <begin position="1"/>
        <end position="37"/>
    </location>
</feature>
<evidence type="ECO:0000256" key="1">
    <source>
        <dbReference type="ARBA" id="ARBA00004123"/>
    </source>
</evidence>
<organism evidence="12 13">
    <name type="scientific">Stegodyphus mimosarum</name>
    <name type="common">African social velvet spider</name>
    <dbReference type="NCBI Taxonomy" id="407821"/>
    <lineage>
        <taxon>Eukaryota</taxon>
        <taxon>Metazoa</taxon>
        <taxon>Ecdysozoa</taxon>
        <taxon>Arthropoda</taxon>
        <taxon>Chelicerata</taxon>
        <taxon>Arachnida</taxon>
        <taxon>Araneae</taxon>
        <taxon>Araneomorphae</taxon>
        <taxon>Entelegynae</taxon>
        <taxon>Eresoidea</taxon>
        <taxon>Eresidae</taxon>
        <taxon>Stegodyphus</taxon>
    </lineage>
</organism>
<dbReference type="OMA" id="CASETSQ"/>
<dbReference type="GO" id="GO:0006281">
    <property type="term" value="P:DNA repair"/>
    <property type="evidence" value="ECO:0007669"/>
    <property type="project" value="UniProtKB-KW"/>
</dbReference>
<evidence type="ECO:0000256" key="8">
    <source>
        <dbReference type="ARBA" id="ARBA00030014"/>
    </source>
</evidence>
<dbReference type="InterPro" id="IPR040444">
    <property type="entry name" value="PCNA-AF"/>
</dbReference>
<dbReference type="STRING" id="407821.A0A087TN46"/>
<dbReference type="GO" id="GO:0019985">
    <property type="term" value="P:translesion synthesis"/>
    <property type="evidence" value="ECO:0007669"/>
    <property type="project" value="TreeGrafter"/>
</dbReference>
<dbReference type="Pfam" id="PF15715">
    <property type="entry name" value="PAF"/>
    <property type="match status" value="1"/>
</dbReference>
<dbReference type="GO" id="GO:0005634">
    <property type="term" value="C:nucleus"/>
    <property type="evidence" value="ECO:0007669"/>
    <property type="project" value="UniProtKB-SubCell"/>
</dbReference>
<dbReference type="GO" id="GO:0051726">
    <property type="term" value="P:regulation of cell cycle"/>
    <property type="evidence" value="ECO:0007669"/>
    <property type="project" value="InterPro"/>
</dbReference>
<evidence type="ECO:0000256" key="6">
    <source>
        <dbReference type="ARBA" id="ARBA00023204"/>
    </source>
</evidence>
<accession>A0A087TN46</accession>
<keyword evidence="4" id="KW-0963">Cytoplasm</keyword>
<comment type="subcellular location">
    <subcellularLocation>
        <location evidence="2">Cytoplasm</location>
        <location evidence="2">Perinuclear region</location>
    </subcellularLocation>
    <subcellularLocation>
        <location evidence="1">Nucleus</location>
    </subcellularLocation>
</comment>
<feature type="domain" description="PCNA-associated factor histone-like" evidence="11">
    <location>
        <begin position="1"/>
        <end position="94"/>
    </location>
</feature>
<feature type="non-terminal residue" evidence="12">
    <location>
        <position position="127"/>
    </location>
</feature>
<evidence type="ECO:0000313" key="13">
    <source>
        <dbReference type="Proteomes" id="UP000054359"/>
    </source>
</evidence>
<name>A0A087TN46_STEMI</name>
<feature type="region of interest" description="Disordered" evidence="10">
    <location>
        <begin position="97"/>
        <end position="127"/>
    </location>
</feature>
<evidence type="ECO:0000259" key="11">
    <source>
        <dbReference type="Pfam" id="PF15715"/>
    </source>
</evidence>
<dbReference type="PANTHER" id="PTHR15679">
    <property type="entry name" value="PCNA-ASSOCIATED FACTOR"/>
    <property type="match status" value="1"/>
</dbReference>
<evidence type="ECO:0000313" key="12">
    <source>
        <dbReference type="EMBL" id="KFM66535.1"/>
    </source>
</evidence>
<evidence type="ECO:0000256" key="5">
    <source>
        <dbReference type="ARBA" id="ARBA00022763"/>
    </source>
</evidence>
<feature type="compositionally biased region" description="Basic and acidic residues" evidence="10">
    <location>
        <begin position="117"/>
        <end position="127"/>
    </location>
</feature>
<dbReference type="GO" id="GO:0048471">
    <property type="term" value="C:perinuclear region of cytoplasm"/>
    <property type="evidence" value="ECO:0007669"/>
    <property type="project" value="UniProtKB-SubCell"/>
</dbReference>
<dbReference type="Proteomes" id="UP000054359">
    <property type="component" value="Unassembled WGS sequence"/>
</dbReference>
<dbReference type="GO" id="GO:0003682">
    <property type="term" value="F:chromatin binding"/>
    <property type="evidence" value="ECO:0007669"/>
    <property type="project" value="TreeGrafter"/>
</dbReference>
<dbReference type="PANTHER" id="PTHR15679:SF8">
    <property type="entry name" value="PCNA-ASSOCIATED FACTOR"/>
    <property type="match status" value="1"/>
</dbReference>
<keyword evidence="5" id="KW-0227">DNA damage</keyword>
<sequence>MVRTKADAYTKAASKAPRKQHILRGGNSPAASKNGKVNKYAGGNPYCPRPTPSWQKPITSFFAKCDEQEENMPPEASACASETSQLPTEENQMIAVDDQQPCCSGYRPEPGPSGSNDVKDFSSDDDS</sequence>
<reference evidence="12 13" key="1">
    <citation type="submission" date="2013-11" db="EMBL/GenBank/DDBJ databases">
        <title>Genome sequencing of Stegodyphus mimosarum.</title>
        <authorList>
            <person name="Bechsgaard J."/>
        </authorList>
    </citation>
    <scope>NUCLEOTIDE SEQUENCE [LARGE SCALE GENOMIC DNA]</scope>
</reference>
<evidence type="ECO:0000256" key="9">
    <source>
        <dbReference type="ARBA" id="ARBA00031186"/>
    </source>
</evidence>
<proteinExistence type="predicted"/>
<gene>
    <name evidence="12" type="ORF">X975_23621</name>
</gene>
<protein>
    <recommendedName>
        <fullName evidence="3">PCNA-associated factor</fullName>
    </recommendedName>
    <alternativeName>
        <fullName evidence="8">PCNA-associated factor of 15 kDa</fullName>
    </alternativeName>
    <alternativeName>
        <fullName evidence="9">PCNA-clamp-associated factor</fullName>
    </alternativeName>
</protein>
<evidence type="ECO:0000256" key="10">
    <source>
        <dbReference type="SAM" id="MobiDB-lite"/>
    </source>
</evidence>
<evidence type="ECO:0000256" key="3">
    <source>
        <dbReference type="ARBA" id="ARBA00013777"/>
    </source>
</evidence>
<evidence type="ECO:0000256" key="2">
    <source>
        <dbReference type="ARBA" id="ARBA00004556"/>
    </source>
</evidence>
<evidence type="ECO:0000256" key="4">
    <source>
        <dbReference type="ARBA" id="ARBA00022490"/>
    </source>
</evidence>
<dbReference type="InterPro" id="IPR031444">
    <property type="entry name" value="PCNA-AF_dom"/>
</dbReference>
<keyword evidence="7" id="KW-0539">Nucleus</keyword>
<dbReference type="OrthoDB" id="7479084at2759"/>